<reference evidence="11" key="1">
    <citation type="journal article" date="2017" name="Genome Biol.">
        <title>Comparative genomics reveals high biological diversity and specific adaptations in the industrially and medically important fungal genus Aspergillus.</title>
        <authorList>
            <person name="de Vries R.P."/>
            <person name="Riley R."/>
            <person name="Wiebenga A."/>
            <person name="Aguilar-Osorio G."/>
            <person name="Amillis S."/>
            <person name="Uchima C.A."/>
            <person name="Anderluh G."/>
            <person name="Asadollahi M."/>
            <person name="Askin M."/>
            <person name="Barry K."/>
            <person name="Battaglia E."/>
            <person name="Bayram O."/>
            <person name="Benocci T."/>
            <person name="Braus-Stromeyer S.A."/>
            <person name="Caldana C."/>
            <person name="Canovas D."/>
            <person name="Cerqueira G.C."/>
            <person name="Chen F."/>
            <person name="Chen W."/>
            <person name="Choi C."/>
            <person name="Clum A."/>
            <person name="Dos Santos R.A."/>
            <person name="Damasio A.R."/>
            <person name="Diallinas G."/>
            <person name="Emri T."/>
            <person name="Fekete E."/>
            <person name="Flipphi M."/>
            <person name="Freyberg S."/>
            <person name="Gallo A."/>
            <person name="Gournas C."/>
            <person name="Habgood R."/>
            <person name="Hainaut M."/>
            <person name="Harispe M.L."/>
            <person name="Henrissat B."/>
            <person name="Hilden K.S."/>
            <person name="Hope R."/>
            <person name="Hossain A."/>
            <person name="Karabika E."/>
            <person name="Karaffa L."/>
            <person name="Karanyi Z."/>
            <person name="Krasevec N."/>
            <person name="Kuo A."/>
            <person name="Kusch H."/>
            <person name="LaButti K."/>
            <person name="Lagendijk E.L."/>
            <person name="Lapidus A."/>
            <person name="Levasseur A."/>
            <person name="Lindquist E."/>
            <person name="Lipzen A."/>
            <person name="Logrieco A.F."/>
            <person name="MacCabe A."/>
            <person name="Maekelae M.R."/>
            <person name="Malavazi I."/>
            <person name="Melin P."/>
            <person name="Meyer V."/>
            <person name="Mielnichuk N."/>
            <person name="Miskei M."/>
            <person name="Molnar A.P."/>
            <person name="Mule G."/>
            <person name="Ngan C.Y."/>
            <person name="Orejas M."/>
            <person name="Orosz E."/>
            <person name="Ouedraogo J.P."/>
            <person name="Overkamp K.M."/>
            <person name="Park H.-S."/>
            <person name="Perrone G."/>
            <person name="Piumi F."/>
            <person name="Punt P.J."/>
            <person name="Ram A.F."/>
            <person name="Ramon A."/>
            <person name="Rauscher S."/>
            <person name="Record E."/>
            <person name="Riano-Pachon D.M."/>
            <person name="Robert V."/>
            <person name="Roehrig J."/>
            <person name="Ruller R."/>
            <person name="Salamov A."/>
            <person name="Salih N.S."/>
            <person name="Samson R.A."/>
            <person name="Sandor E."/>
            <person name="Sanguinetti M."/>
            <person name="Schuetze T."/>
            <person name="Sepcic K."/>
            <person name="Shelest E."/>
            <person name="Sherlock G."/>
            <person name="Sophianopoulou V."/>
            <person name="Squina F.M."/>
            <person name="Sun H."/>
            <person name="Susca A."/>
            <person name="Todd R.B."/>
            <person name="Tsang A."/>
            <person name="Unkles S.E."/>
            <person name="van de Wiele N."/>
            <person name="van Rossen-Uffink D."/>
            <person name="Oliveira J.V."/>
            <person name="Vesth T.C."/>
            <person name="Visser J."/>
            <person name="Yu J.-H."/>
            <person name="Zhou M."/>
            <person name="Andersen M.R."/>
            <person name="Archer D.B."/>
            <person name="Baker S.E."/>
            <person name="Benoit I."/>
            <person name="Brakhage A.A."/>
            <person name="Braus G.H."/>
            <person name="Fischer R."/>
            <person name="Frisvad J.C."/>
            <person name="Goldman G.H."/>
            <person name="Houbraken J."/>
            <person name="Oakley B."/>
            <person name="Pocsi I."/>
            <person name="Scazzocchio C."/>
            <person name="Seiboth B."/>
            <person name="vanKuyk P.A."/>
            <person name="Wortman J."/>
            <person name="Dyer P.S."/>
            <person name="Grigoriev I.V."/>
        </authorList>
    </citation>
    <scope>NUCLEOTIDE SEQUENCE [LARGE SCALE GENOMIC DNA]</scope>
    <source>
        <strain evidence="11">ITEM 5010</strain>
    </source>
</reference>
<dbReference type="Proteomes" id="UP000188318">
    <property type="component" value="Unassembled WGS sequence"/>
</dbReference>
<feature type="compositionally biased region" description="Pro residues" evidence="8">
    <location>
        <begin position="14"/>
        <end position="24"/>
    </location>
</feature>
<dbReference type="EMBL" id="KV907511">
    <property type="protein sequence ID" value="OOF91459.1"/>
    <property type="molecule type" value="Genomic_DNA"/>
</dbReference>
<comment type="subcellular location">
    <subcellularLocation>
        <location evidence="1">Nucleus</location>
    </subcellularLocation>
</comment>
<dbReference type="OrthoDB" id="189997at2759"/>
<dbReference type="SMART" id="SM00066">
    <property type="entry name" value="GAL4"/>
    <property type="match status" value="1"/>
</dbReference>
<dbReference type="PANTHER" id="PTHR47782">
    <property type="entry name" value="ZN(II)2CYS6 TRANSCRIPTION FACTOR (EUROFUNG)-RELATED"/>
    <property type="match status" value="1"/>
</dbReference>
<evidence type="ECO:0000256" key="3">
    <source>
        <dbReference type="ARBA" id="ARBA00022833"/>
    </source>
</evidence>
<dbReference type="VEuPathDB" id="FungiDB:ASPCADRAFT_177521"/>
<dbReference type="PROSITE" id="PS00463">
    <property type="entry name" value="ZN2_CY6_FUNGAL_1"/>
    <property type="match status" value="1"/>
</dbReference>
<dbReference type="GO" id="GO:0005634">
    <property type="term" value="C:nucleus"/>
    <property type="evidence" value="ECO:0007669"/>
    <property type="project" value="UniProtKB-SubCell"/>
</dbReference>
<dbReference type="GO" id="GO:0045944">
    <property type="term" value="P:positive regulation of transcription by RNA polymerase II"/>
    <property type="evidence" value="ECO:0007669"/>
    <property type="project" value="TreeGrafter"/>
</dbReference>
<dbReference type="GO" id="GO:0006351">
    <property type="term" value="P:DNA-templated transcription"/>
    <property type="evidence" value="ECO:0007669"/>
    <property type="project" value="InterPro"/>
</dbReference>
<dbReference type="Pfam" id="PF04082">
    <property type="entry name" value="Fungal_trans"/>
    <property type="match status" value="1"/>
</dbReference>
<evidence type="ECO:0000259" key="9">
    <source>
        <dbReference type="PROSITE" id="PS50048"/>
    </source>
</evidence>
<keyword evidence="2" id="KW-0479">Metal-binding</keyword>
<evidence type="ECO:0000313" key="10">
    <source>
        <dbReference type="EMBL" id="OOF91459.1"/>
    </source>
</evidence>
<keyword evidence="11" id="KW-1185">Reference proteome</keyword>
<evidence type="ECO:0000256" key="8">
    <source>
        <dbReference type="SAM" id="MobiDB-lite"/>
    </source>
</evidence>
<dbReference type="PANTHER" id="PTHR47782:SF12">
    <property type="entry name" value="ZN(II)2CYS6 TRANSCRIPTION FACTOR (EUROFUNG)"/>
    <property type="match status" value="1"/>
</dbReference>
<dbReference type="SMART" id="SM00906">
    <property type="entry name" value="Fungal_trans"/>
    <property type="match status" value="1"/>
</dbReference>
<evidence type="ECO:0000313" key="11">
    <source>
        <dbReference type="Proteomes" id="UP000188318"/>
    </source>
</evidence>
<gene>
    <name evidence="10" type="ORF">ASPCADRAFT_177521</name>
</gene>
<dbReference type="AlphaFoldDB" id="A0A1R3RAE8"/>
<feature type="region of interest" description="Disordered" evidence="8">
    <location>
        <begin position="1"/>
        <end position="34"/>
    </location>
</feature>
<dbReference type="InterPro" id="IPR001138">
    <property type="entry name" value="Zn2Cys6_DnaBD"/>
</dbReference>
<dbReference type="SUPFAM" id="SSF57701">
    <property type="entry name" value="Zn2/Cys6 DNA-binding domain"/>
    <property type="match status" value="1"/>
</dbReference>
<evidence type="ECO:0000256" key="4">
    <source>
        <dbReference type="ARBA" id="ARBA00023015"/>
    </source>
</evidence>
<proteinExistence type="predicted"/>
<sequence length="654" mass="73363">MRRKTDKNETGASPPLPPSIPTMPSPSSTARAGTSCRRCHRRKKRCDRTLPQCETCRHAQVACSFLDDDRQVGTYPLAYVQGLESRVRDLEKQLSAALVSAGLPDRPRGGFEVDHPIVNFATPPDTDNFDNFPLLSPPAHPGSEFLAEELKRLSLEATAERHLGSSSGLSFAKLTQAVLRRLSPDKAEFVFDDTPEDTQDQPDGPLPEPFQEAAASLLDLNNAYSSPCLFNQLSLSHVMEDETVLAELQLPDKRHINYLMEFYFAHSHTLYPIIRRAEFTSVLWRVYSHPQEPLAGSALWMFRIWMVLAIGSTTHSSVSLVEESESVLYYNKAMVYFEEAFGLGDMAALEVLMLQVSYSFFNQIGPNTFFLVGVAARMAIGMGLHTSSSYLNLPVDVVEYRKRIFFSLYMMDRVVSMALGRPFAMHDDDIDIQPFSDIDDDNLTPTGYPATLDPLHPSSMSVPLHILSLRRIASEIATKVYSPRTAHLSPFQRESLLQSLHKKLIAWRRAMPFPLPSTNSPVPHLSSSWFDLNYYTHVAMLYRPSPLFPALDETKVKVLAMAAAMSIRQAMNMHRQQRFAYNWLNLLGVFQSAVALMYATTAQPDQLGVVVRESKAVEDLELAVELLEAFGRKFGAARRLARMVREVVVRLGGV</sequence>
<keyword evidence="6" id="KW-0804">Transcription</keyword>
<evidence type="ECO:0000256" key="6">
    <source>
        <dbReference type="ARBA" id="ARBA00023163"/>
    </source>
</evidence>
<organism evidence="10 11">
    <name type="scientific">Aspergillus carbonarius (strain ITEM 5010)</name>
    <dbReference type="NCBI Taxonomy" id="602072"/>
    <lineage>
        <taxon>Eukaryota</taxon>
        <taxon>Fungi</taxon>
        <taxon>Dikarya</taxon>
        <taxon>Ascomycota</taxon>
        <taxon>Pezizomycotina</taxon>
        <taxon>Eurotiomycetes</taxon>
        <taxon>Eurotiomycetidae</taxon>
        <taxon>Eurotiales</taxon>
        <taxon>Aspergillaceae</taxon>
        <taxon>Aspergillus</taxon>
        <taxon>Aspergillus subgen. Circumdati</taxon>
    </lineage>
</organism>
<dbReference type="GO" id="GO:0043565">
    <property type="term" value="F:sequence-specific DNA binding"/>
    <property type="evidence" value="ECO:0007669"/>
    <property type="project" value="TreeGrafter"/>
</dbReference>
<evidence type="ECO:0000256" key="2">
    <source>
        <dbReference type="ARBA" id="ARBA00022723"/>
    </source>
</evidence>
<protein>
    <recommendedName>
        <fullName evidence="9">Zn(2)-C6 fungal-type domain-containing protein</fullName>
    </recommendedName>
</protein>
<dbReference type="CDD" id="cd12148">
    <property type="entry name" value="fungal_TF_MHR"/>
    <property type="match status" value="1"/>
</dbReference>
<keyword evidence="4" id="KW-0805">Transcription regulation</keyword>
<dbReference type="GO" id="GO:0000981">
    <property type="term" value="F:DNA-binding transcription factor activity, RNA polymerase II-specific"/>
    <property type="evidence" value="ECO:0007669"/>
    <property type="project" value="InterPro"/>
</dbReference>
<feature type="domain" description="Zn(2)-C6 fungal-type" evidence="9">
    <location>
        <begin position="35"/>
        <end position="65"/>
    </location>
</feature>
<accession>A0A1R3RAE8</accession>
<dbReference type="GO" id="GO:0008270">
    <property type="term" value="F:zinc ion binding"/>
    <property type="evidence" value="ECO:0007669"/>
    <property type="project" value="InterPro"/>
</dbReference>
<evidence type="ECO:0000256" key="7">
    <source>
        <dbReference type="ARBA" id="ARBA00023242"/>
    </source>
</evidence>
<keyword evidence="5" id="KW-0238">DNA-binding</keyword>
<dbReference type="InterPro" id="IPR036864">
    <property type="entry name" value="Zn2-C6_fun-type_DNA-bd_sf"/>
</dbReference>
<dbReference type="STRING" id="602072.A0A1R3RAE8"/>
<keyword evidence="7" id="KW-0539">Nucleus</keyword>
<dbReference type="Pfam" id="PF00172">
    <property type="entry name" value="Zn_clus"/>
    <property type="match status" value="1"/>
</dbReference>
<keyword evidence="3" id="KW-0862">Zinc</keyword>
<evidence type="ECO:0000256" key="1">
    <source>
        <dbReference type="ARBA" id="ARBA00004123"/>
    </source>
</evidence>
<evidence type="ECO:0000256" key="5">
    <source>
        <dbReference type="ARBA" id="ARBA00023125"/>
    </source>
</evidence>
<dbReference type="InterPro" id="IPR007219">
    <property type="entry name" value="XnlR_reg_dom"/>
</dbReference>
<dbReference type="PROSITE" id="PS50048">
    <property type="entry name" value="ZN2_CY6_FUNGAL_2"/>
    <property type="match status" value="1"/>
</dbReference>
<dbReference type="OMA" id="EFYFAHS"/>
<dbReference type="Gene3D" id="4.10.240.10">
    <property type="entry name" value="Zn(2)-C6 fungal-type DNA-binding domain"/>
    <property type="match status" value="1"/>
</dbReference>
<dbReference type="InterPro" id="IPR052202">
    <property type="entry name" value="Yeast_MetPath_Reg"/>
</dbReference>
<name>A0A1R3RAE8_ASPC5</name>